<dbReference type="InterPro" id="IPR007833">
    <property type="entry name" value="Capsule_polysaccharide_synth"/>
</dbReference>
<sequence>MRGAAETTNIETVLPVEAVSAPGSERHFLFLQGPLSPLYRQMGRRLTAAGVRVSRINLCAGDWLHWPGPRTISFRGKVSVWPEFVERFIQKNGITDLVVHGDQRIYHKAAIDVAFAVGARVFVTELGLLRSGWMTLERNGLSTLSCFPDDPQQIRAVSESVGPIDLDNRFEKSTWLELGPDVIYNLLNVVARPLFPHFQRHTIYSPVPEYLRGAWKMIRAKKRDREAAEVVARLKRLRGPLFLLPLQLEGDFQLRAHSPFDSFSEVLDTILTSFARNAPASAKLLIKSHPLDVGYENWPQVIKDISRRRGLVGRVEYIDGGRMSDLFPLASGLVTLNSTAGLEALMAGVPVKTLVPAHFDIVGMTHDGLLEDFWGAPKRPDTDLLAAYCRALAGTVQVPGSIHNKQGTRIAAENMVRRMLECSVNEPGAYVFPPPRLERARALGVPL</sequence>
<dbReference type="CDD" id="cd16441">
    <property type="entry name" value="beta_Kdo_transferase_KpsS"/>
    <property type="match status" value="1"/>
</dbReference>
<evidence type="ECO:0000313" key="1">
    <source>
        <dbReference type="EMBL" id="MBO0346086.1"/>
    </source>
</evidence>
<keyword evidence="2" id="KW-1185">Reference proteome</keyword>
<organism evidence="1 2">
    <name type="scientific">Roseibium limicola</name>
    <dbReference type="NCBI Taxonomy" id="2816037"/>
    <lineage>
        <taxon>Bacteria</taxon>
        <taxon>Pseudomonadati</taxon>
        <taxon>Pseudomonadota</taxon>
        <taxon>Alphaproteobacteria</taxon>
        <taxon>Hyphomicrobiales</taxon>
        <taxon>Stappiaceae</taxon>
        <taxon>Roseibium</taxon>
    </lineage>
</organism>
<comment type="caution">
    <text evidence="1">The sequence shown here is derived from an EMBL/GenBank/DDBJ whole genome shotgun (WGS) entry which is preliminary data.</text>
</comment>
<protein>
    <submittedName>
        <fullName evidence="1">Capsular biosynthesis protein</fullName>
    </submittedName>
</protein>
<evidence type="ECO:0000313" key="2">
    <source>
        <dbReference type="Proteomes" id="UP000664779"/>
    </source>
</evidence>
<accession>A0A939J975</accession>
<gene>
    <name evidence="1" type="ORF">J0X15_12710</name>
</gene>
<name>A0A939J975_9HYPH</name>
<dbReference type="Pfam" id="PF05159">
    <property type="entry name" value="Capsule_synth"/>
    <property type="match status" value="1"/>
</dbReference>
<dbReference type="GO" id="GO:0000271">
    <property type="term" value="P:polysaccharide biosynthetic process"/>
    <property type="evidence" value="ECO:0007669"/>
    <property type="project" value="InterPro"/>
</dbReference>
<dbReference type="Proteomes" id="UP000664779">
    <property type="component" value="Unassembled WGS sequence"/>
</dbReference>
<dbReference type="AlphaFoldDB" id="A0A939J975"/>
<dbReference type="GO" id="GO:0015774">
    <property type="term" value="P:polysaccharide transport"/>
    <property type="evidence" value="ECO:0007669"/>
    <property type="project" value="InterPro"/>
</dbReference>
<proteinExistence type="predicted"/>
<reference evidence="1" key="1">
    <citation type="submission" date="2021-03" db="EMBL/GenBank/DDBJ databases">
        <title>Roseibium sp. CAU 1637 isolated from Incheon.</title>
        <authorList>
            <person name="Kim W."/>
        </authorList>
    </citation>
    <scope>NUCLEOTIDE SEQUENCE</scope>
    <source>
        <strain evidence="1">CAU 1637</strain>
    </source>
</reference>
<dbReference type="EMBL" id="JAFLNF010000005">
    <property type="protein sequence ID" value="MBO0346086.1"/>
    <property type="molecule type" value="Genomic_DNA"/>
</dbReference>